<comment type="caution">
    <text evidence="1">The sequence shown here is derived from an EMBL/GenBank/DDBJ whole genome shotgun (WGS) entry which is preliminary data.</text>
</comment>
<evidence type="ECO:0000313" key="1">
    <source>
        <dbReference type="EMBL" id="KAG1303642.1"/>
    </source>
</evidence>
<dbReference type="EMBL" id="JAANQT010001907">
    <property type="protein sequence ID" value="KAG1303642.1"/>
    <property type="molecule type" value="Genomic_DNA"/>
</dbReference>
<protein>
    <submittedName>
        <fullName evidence="1">Uncharacterized protein</fullName>
    </submittedName>
</protein>
<evidence type="ECO:0000313" key="2">
    <source>
        <dbReference type="Proteomes" id="UP000716291"/>
    </source>
</evidence>
<keyword evidence="2" id="KW-1185">Reference proteome</keyword>
<organism evidence="1 2">
    <name type="scientific">Rhizopus oryzae</name>
    <name type="common">Mucormycosis agent</name>
    <name type="synonym">Rhizopus arrhizus var. delemar</name>
    <dbReference type="NCBI Taxonomy" id="64495"/>
    <lineage>
        <taxon>Eukaryota</taxon>
        <taxon>Fungi</taxon>
        <taxon>Fungi incertae sedis</taxon>
        <taxon>Mucoromycota</taxon>
        <taxon>Mucoromycotina</taxon>
        <taxon>Mucoromycetes</taxon>
        <taxon>Mucorales</taxon>
        <taxon>Mucorineae</taxon>
        <taxon>Rhizopodaceae</taxon>
        <taxon>Rhizopus</taxon>
    </lineage>
</organism>
<proteinExistence type="predicted"/>
<sequence length="276" mass="31739">MRLRQLLTTSLSVTTCAQLSNPLIFIDCIPHGQTINLGSTLTGFGLWRANPLLVKNKEYLSQLKQRLQHIAQHLPQSLSLQDQWDHLKLEIRKFTRSFAVDYSNWRSKSLRSLQRKRNAFLRSQPPLALRLQRLPVIDRQIESLQQELVDISALKPGIRWREHGEKSAEYLKRIHHIRTTEQTIVPLQEPVTGERVSSQAQLLEVSKTFYQDLYSVDPIHESDVDRYSSDIDSLPQQSLISPITIDDMLYQSKKVLAKQSSLGADGSGYAFIHLIY</sequence>
<accession>A0A9P6X2E9</accession>
<dbReference type="OrthoDB" id="2290280at2759"/>
<dbReference type="AlphaFoldDB" id="A0A9P6X2E9"/>
<name>A0A9P6X2E9_RHIOR</name>
<gene>
    <name evidence="1" type="ORF">G6F64_009901</name>
</gene>
<dbReference type="Proteomes" id="UP000716291">
    <property type="component" value="Unassembled WGS sequence"/>
</dbReference>
<reference evidence="1" key="1">
    <citation type="journal article" date="2020" name="Microb. Genom.">
        <title>Genetic diversity of clinical and environmental Mucorales isolates obtained from an investigation of mucormycosis cases among solid organ transplant recipients.</title>
        <authorList>
            <person name="Nguyen M.H."/>
            <person name="Kaul D."/>
            <person name="Muto C."/>
            <person name="Cheng S.J."/>
            <person name="Richter R.A."/>
            <person name="Bruno V.M."/>
            <person name="Liu G."/>
            <person name="Beyhan S."/>
            <person name="Sundermann A.J."/>
            <person name="Mounaud S."/>
            <person name="Pasculle A.W."/>
            <person name="Nierman W.C."/>
            <person name="Driscoll E."/>
            <person name="Cumbie R."/>
            <person name="Clancy C.J."/>
            <person name="Dupont C.L."/>
        </authorList>
    </citation>
    <scope>NUCLEOTIDE SEQUENCE</scope>
    <source>
        <strain evidence="1">GL11</strain>
    </source>
</reference>